<dbReference type="AlphaFoldDB" id="A0A556QNX3"/>
<dbReference type="Proteomes" id="UP000315648">
    <property type="component" value="Unassembled WGS sequence"/>
</dbReference>
<dbReference type="EMBL" id="VMBG01000001">
    <property type="protein sequence ID" value="TSJ78292.1"/>
    <property type="molecule type" value="Genomic_DNA"/>
</dbReference>
<protein>
    <submittedName>
        <fullName evidence="1">Uncharacterized protein</fullName>
    </submittedName>
</protein>
<proteinExistence type="predicted"/>
<reference evidence="1 2" key="1">
    <citation type="submission" date="2019-07" db="EMBL/GenBank/DDBJ databases">
        <title>Description of 53C-WASEF.</title>
        <authorList>
            <person name="Pitt A."/>
            <person name="Hahn M.W."/>
        </authorList>
    </citation>
    <scope>NUCLEOTIDE SEQUENCE [LARGE SCALE GENOMIC DNA]</scope>
    <source>
        <strain evidence="1 2">53C-WASEF</strain>
    </source>
</reference>
<evidence type="ECO:0000313" key="1">
    <source>
        <dbReference type="EMBL" id="TSJ78292.1"/>
    </source>
</evidence>
<gene>
    <name evidence="1" type="ORF">FPL22_03015</name>
</gene>
<comment type="caution">
    <text evidence="1">The sequence shown here is derived from an EMBL/GenBank/DDBJ whole genome shotgun (WGS) entry which is preliminary data.</text>
</comment>
<evidence type="ECO:0000313" key="2">
    <source>
        <dbReference type="Proteomes" id="UP000315648"/>
    </source>
</evidence>
<organism evidence="1 2">
    <name type="scientific">Rariglobus hedericola</name>
    <dbReference type="NCBI Taxonomy" id="2597822"/>
    <lineage>
        <taxon>Bacteria</taxon>
        <taxon>Pseudomonadati</taxon>
        <taxon>Verrucomicrobiota</taxon>
        <taxon>Opitutia</taxon>
        <taxon>Opitutales</taxon>
        <taxon>Opitutaceae</taxon>
        <taxon>Rariglobus</taxon>
    </lineage>
</organism>
<sequence>MKTPTYVLFERTGRIAVARLLKVFEVLDWLEAFDQIGRGQDLAGVSLDDLTQPERKRGRRKTS</sequence>
<dbReference type="RefSeq" id="WP_144228633.1">
    <property type="nucleotide sequence ID" value="NZ_CBCRVV010000003.1"/>
</dbReference>
<accession>A0A556QNX3</accession>
<name>A0A556QNX3_9BACT</name>
<keyword evidence="2" id="KW-1185">Reference proteome</keyword>